<comment type="function">
    <text evidence="5">NDH-1 shuttles electrons from NADH, via FMN and iron-sulfur (Fe-S) centers, to quinones in the respiratory chain. The immediate electron acceptor for the enzyme in this species is believed to be ubiquinone. Couples the redox reaction to proton translocation (for every two electrons transferred, four hydrogen ions are translocated across the cytoplasmic membrane), and thus conserves the redox energy in a proton gradient. This subunit may bind ubiquinone.</text>
</comment>
<feature type="transmembrane region" description="Helical" evidence="5">
    <location>
        <begin position="255"/>
        <end position="277"/>
    </location>
</feature>
<feature type="transmembrane region" description="Helical" evidence="5">
    <location>
        <begin position="20"/>
        <end position="41"/>
    </location>
</feature>
<gene>
    <name evidence="5 7" type="primary">nuoH</name>
    <name evidence="7" type="ORF">ACFFRE_08975</name>
</gene>
<keyword evidence="4 5" id="KW-0472">Membrane</keyword>
<keyword evidence="8" id="KW-1185">Reference proteome</keyword>
<keyword evidence="3 5" id="KW-1133">Transmembrane helix</keyword>
<keyword evidence="5" id="KW-0830">Ubiquinone</keyword>
<dbReference type="EC" id="7.1.1.-" evidence="5"/>
<comment type="catalytic activity">
    <reaction evidence="5">
        <text>a quinone + NADH + 5 H(+)(in) = a quinol + NAD(+) + 4 H(+)(out)</text>
        <dbReference type="Rhea" id="RHEA:57888"/>
        <dbReference type="ChEBI" id="CHEBI:15378"/>
        <dbReference type="ChEBI" id="CHEBI:24646"/>
        <dbReference type="ChEBI" id="CHEBI:57540"/>
        <dbReference type="ChEBI" id="CHEBI:57945"/>
        <dbReference type="ChEBI" id="CHEBI:132124"/>
    </reaction>
</comment>
<feature type="transmembrane region" description="Helical" evidence="5">
    <location>
        <begin position="171"/>
        <end position="190"/>
    </location>
</feature>
<evidence type="ECO:0000256" key="1">
    <source>
        <dbReference type="ARBA" id="ARBA00004141"/>
    </source>
</evidence>
<evidence type="ECO:0000256" key="2">
    <source>
        <dbReference type="ARBA" id="ARBA00022692"/>
    </source>
</evidence>
<sequence length="433" mass="46695">MNYESLLFLRGVHWQEVVIAIVRVVVAFAGLMVAVMMMIWLERKVISDMQARIGPNRAGPYGLLQTLADGVKLFFKEDLVPERADRFVFKLAPYLSILPAFIAFAIVPVGATMSVAGYRFHLQVANPPIGILLLLAMSSISVYGVMLAGWSSGSKYPLLGSVRASAQMISYEAAMGMSVIMVVLMAGTLSTRGIVDAQAGTFFASWGLIRTGIVPFFIFLAAVTAETNRPPFDFVEADSELVGGFNTEYSSIRFALFYLAEFMNTITMSAVIVTLFLGGPDGPSPHIMVLNQIVPVLWFLGKTFIFLFAYIWFRAALPRLRYDQLMNLGWKVLIPLSLVWLLIVAGGLVSAWWVVGLGGAMLVGGGLLYRAVWVGRQRQAAGDFGPEAARALRPRAPLAGRWSTGAVEAGEGTVLSLSPGAGALGPGEGGGAR</sequence>
<evidence type="ECO:0000313" key="7">
    <source>
        <dbReference type="EMBL" id="MFC0082276.1"/>
    </source>
</evidence>
<evidence type="ECO:0000256" key="6">
    <source>
        <dbReference type="RuleBase" id="RU000471"/>
    </source>
</evidence>
<feature type="transmembrane region" description="Helical" evidence="5">
    <location>
        <begin position="351"/>
        <end position="369"/>
    </location>
</feature>
<comment type="similarity">
    <text evidence="5 6">Belongs to the complex I subunit 1 family.</text>
</comment>
<dbReference type="GO" id="GO:0050136">
    <property type="term" value="F:NADH dehydrogenase (quinone) (non-electrogenic) activity"/>
    <property type="evidence" value="ECO:0007669"/>
    <property type="project" value="UniProtKB-EC"/>
</dbReference>
<feature type="transmembrane region" description="Helical" evidence="5">
    <location>
        <begin position="129"/>
        <end position="150"/>
    </location>
</feature>
<feature type="transmembrane region" description="Helical" evidence="5">
    <location>
        <begin position="325"/>
        <end position="345"/>
    </location>
</feature>
<evidence type="ECO:0000256" key="4">
    <source>
        <dbReference type="ARBA" id="ARBA00023136"/>
    </source>
</evidence>
<keyword evidence="5" id="KW-1003">Cell membrane</keyword>
<proteinExistence type="inferred from homology"/>
<dbReference type="Proteomes" id="UP001589788">
    <property type="component" value="Unassembled WGS sequence"/>
</dbReference>
<keyword evidence="5" id="KW-1278">Translocase</keyword>
<reference evidence="7 8" key="1">
    <citation type="submission" date="2024-09" db="EMBL/GenBank/DDBJ databases">
        <authorList>
            <person name="Sun Q."/>
            <person name="Mori K."/>
        </authorList>
    </citation>
    <scope>NUCLEOTIDE SEQUENCE [LARGE SCALE GENOMIC DNA]</scope>
    <source>
        <strain evidence="7 8">JCM 15389</strain>
    </source>
</reference>
<feature type="transmembrane region" description="Helical" evidence="5">
    <location>
        <begin position="91"/>
        <end position="109"/>
    </location>
</feature>
<dbReference type="Pfam" id="PF00146">
    <property type="entry name" value="NADHdh"/>
    <property type="match status" value="1"/>
</dbReference>
<keyword evidence="7" id="KW-0560">Oxidoreductase</keyword>
<comment type="subcellular location">
    <subcellularLocation>
        <location evidence="5 6">Cell membrane</location>
        <topology evidence="5 6">Multi-pass membrane protein</topology>
    </subcellularLocation>
    <subcellularLocation>
        <location evidence="1">Membrane</location>
        <topology evidence="1">Multi-pass membrane protein</topology>
    </subcellularLocation>
</comment>
<evidence type="ECO:0000313" key="8">
    <source>
        <dbReference type="Proteomes" id="UP001589788"/>
    </source>
</evidence>
<keyword evidence="5 6" id="KW-0520">NAD</keyword>
<dbReference type="InterPro" id="IPR001694">
    <property type="entry name" value="NADH_UbQ_OxRdtase_su1/FPO"/>
</dbReference>
<dbReference type="PANTHER" id="PTHR11432">
    <property type="entry name" value="NADH DEHYDROGENASE SUBUNIT 1"/>
    <property type="match status" value="1"/>
</dbReference>
<dbReference type="EMBL" id="JBHLYQ010000085">
    <property type="protein sequence ID" value="MFC0082276.1"/>
    <property type="molecule type" value="Genomic_DNA"/>
</dbReference>
<feature type="transmembrane region" description="Helical" evidence="5">
    <location>
        <begin position="289"/>
        <end position="313"/>
    </location>
</feature>
<keyword evidence="2 5" id="KW-0812">Transmembrane</keyword>
<organism evidence="7 8">
    <name type="scientific">Aciditerrimonas ferrireducens</name>
    <dbReference type="NCBI Taxonomy" id="667306"/>
    <lineage>
        <taxon>Bacteria</taxon>
        <taxon>Bacillati</taxon>
        <taxon>Actinomycetota</taxon>
        <taxon>Acidimicrobiia</taxon>
        <taxon>Acidimicrobiales</taxon>
        <taxon>Acidimicrobiaceae</taxon>
        <taxon>Aciditerrimonas</taxon>
    </lineage>
</organism>
<protein>
    <recommendedName>
        <fullName evidence="5">NADH-quinone oxidoreductase subunit H</fullName>
        <ecNumber evidence="5">7.1.1.-</ecNumber>
    </recommendedName>
    <alternativeName>
        <fullName evidence="5">NADH dehydrogenase I subunit H</fullName>
    </alternativeName>
    <alternativeName>
        <fullName evidence="5">NDH-1 subunit H</fullName>
    </alternativeName>
</protein>
<keyword evidence="5" id="KW-0874">Quinone</keyword>
<dbReference type="PROSITE" id="PS00667">
    <property type="entry name" value="COMPLEX1_ND1_1"/>
    <property type="match status" value="1"/>
</dbReference>
<accession>A0ABV6C3K4</accession>
<dbReference type="InterPro" id="IPR018086">
    <property type="entry name" value="NADH_UbQ_OxRdtase_su1_CS"/>
</dbReference>
<dbReference type="RefSeq" id="WP_377789816.1">
    <property type="nucleotide sequence ID" value="NZ_JBHLYQ010000085.1"/>
</dbReference>
<feature type="transmembrane region" description="Helical" evidence="5">
    <location>
        <begin position="202"/>
        <end position="223"/>
    </location>
</feature>
<dbReference type="HAMAP" id="MF_01350">
    <property type="entry name" value="NDH1_NuoH"/>
    <property type="match status" value="1"/>
</dbReference>
<comment type="subunit">
    <text evidence="5">NDH-1 is composed of 14 different subunits. Subunits NuoA, H, J, K, L, M, N constitute the membrane sector of the complex.</text>
</comment>
<dbReference type="PANTHER" id="PTHR11432:SF3">
    <property type="entry name" value="NADH-UBIQUINONE OXIDOREDUCTASE CHAIN 1"/>
    <property type="match status" value="1"/>
</dbReference>
<comment type="caution">
    <text evidence="7">The sequence shown here is derived from an EMBL/GenBank/DDBJ whole genome shotgun (WGS) entry which is preliminary data.</text>
</comment>
<dbReference type="NCBIfam" id="NF004741">
    <property type="entry name" value="PRK06076.1-2"/>
    <property type="match status" value="1"/>
</dbReference>
<evidence type="ECO:0000256" key="5">
    <source>
        <dbReference type="HAMAP-Rule" id="MF_01350"/>
    </source>
</evidence>
<evidence type="ECO:0000256" key="3">
    <source>
        <dbReference type="ARBA" id="ARBA00022989"/>
    </source>
</evidence>
<name>A0ABV6C3K4_9ACTN</name>